<gene>
    <name evidence="2" type="ORF">GsuE55_26130</name>
</gene>
<dbReference type="InterPro" id="IPR000014">
    <property type="entry name" value="PAS"/>
</dbReference>
<dbReference type="Pfam" id="PF00989">
    <property type="entry name" value="PAS"/>
    <property type="match status" value="1"/>
</dbReference>
<dbReference type="SUPFAM" id="SSF55785">
    <property type="entry name" value="PYP-like sensor domain (PAS domain)"/>
    <property type="match status" value="1"/>
</dbReference>
<reference evidence="3" key="1">
    <citation type="journal article" date="2020" name="Microbiol. Resour. Announc.">
        <title>Complete Genome Sequence of Geobacillus sp. Strain E55-1, Isolated from Mine Geyser in Japan.</title>
        <authorList>
            <person name="Miyazaki K."/>
            <person name="Hase E."/>
            <person name="Tokito N."/>
        </authorList>
    </citation>
    <scope>NUCLEOTIDE SEQUENCE [LARGE SCALE GENOMIC DNA]</scope>
    <source>
        <strain evidence="3">E55-1</strain>
    </source>
</reference>
<keyword evidence="3" id="KW-1185">Reference proteome</keyword>
<sequence>MDGRVWEEARKERLKLLREVEGLLSFIRDPVFVVDAQGYIAHTNSAAEQILERPQIVVIGKHITEFVQSTSLSQHIKQGRPVASLAVCMRNVKGDCVEFSCRLHPLLVDKHVEGAILFFTKPVLRNVYKRRVNLSES</sequence>
<dbReference type="PROSITE" id="PS50112">
    <property type="entry name" value="PAS"/>
    <property type="match status" value="1"/>
</dbReference>
<organism evidence="2 3">
    <name type="scientific">Geobacillus subterraneus</name>
    <dbReference type="NCBI Taxonomy" id="129338"/>
    <lineage>
        <taxon>Bacteria</taxon>
        <taxon>Bacillati</taxon>
        <taxon>Bacillota</taxon>
        <taxon>Bacilli</taxon>
        <taxon>Bacillales</taxon>
        <taxon>Anoxybacillaceae</taxon>
        <taxon>Geobacillus</taxon>
    </lineage>
</organism>
<dbReference type="Gene3D" id="3.30.450.20">
    <property type="entry name" value="PAS domain"/>
    <property type="match status" value="1"/>
</dbReference>
<dbReference type="SMART" id="SM00091">
    <property type="entry name" value="PAS"/>
    <property type="match status" value="1"/>
</dbReference>
<dbReference type="AlphaFoldDB" id="A0A679FP50"/>
<proteinExistence type="predicted"/>
<accession>A0A679FP50</accession>
<dbReference type="InterPro" id="IPR035965">
    <property type="entry name" value="PAS-like_dom_sf"/>
</dbReference>
<dbReference type="GO" id="GO:0006355">
    <property type="term" value="P:regulation of DNA-templated transcription"/>
    <property type="evidence" value="ECO:0007669"/>
    <property type="project" value="InterPro"/>
</dbReference>
<feature type="domain" description="PAS" evidence="1">
    <location>
        <begin position="16"/>
        <end position="68"/>
    </location>
</feature>
<name>A0A679FP50_9BACL</name>
<dbReference type="InterPro" id="IPR013767">
    <property type="entry name" value="PAS_fold"/>
</dbReference>
<evidence type="ECO:0000259" key="1">
    <source>
        <dbReference type="PROSITE" id="PS50112"/>
    </source>
</evidence>
<evidence type="ECO:0000313" key="2">
    <source>
        <dbReference type="EMBL" id="BBW97780.1"/>
    </source>
</evidence>
<dbReference type="EMBL" id="AP022557">
    <property type="protein sequence ID" value="BBW97780.1"/>
    <property type="molecule type" value="Genomic_DNA"/>
</dbReference>
<dbReference type="Proteomes" id="UP000501421">
    <property type="component" value="Chromosome"/>
</dbReference>
<protein>
    <recommendedName>
        <fullName evidence="1">PAS domain-containing protein</fullName>
    </recommendedName>
</protein>
<dbReference type="RefSeq" id="WP_033022489.1">
    <property type="nucleotide sequence ID" value="NZ_AP022557.1"/>
</dbReference>
<evidence type="ECO:0000313" key="3">
    <source>
        <dbReference type="Proteomes" id="UP000501421"/>
    </source>
</evidence>
<dbReference type="CDD" id="cd00130">
    <property type="entry name" value="PAS"/>
    <property type="match status" value="1"/>
</dbReference>